<reference evidence="1 2" key="1">
    <citation type="submission" date="2015-09" db="EMBL/GenBank/DDBJ databases">
        <authorList>
            <consortium name="Pathogen Informatics"/>
        </authorList>
    </citation>
    <scope>NUCLEOTIDE SEQUENCE [LARGE SCALE GENOMIC DNA]</scope>
    <source>
        <strain evidence="1 2">2789STDY5834945</strain>
    </source>
</reference>
<dbReference type="Proteomes" id="UP000095541">
    <property type="component" value="Unassembled WGS sequence"/>
</dbReference>
<protein>
    <submittedName>
        <fullName evidence="1">Uncharacterized protein</fullName>
    </submittedName>
</protein>
<gene>
    <name evidence="1" type="ORF">ERS852557_00600</name>
</gene>
<evidence type="ECO:0000313" key="1">
    <source>
        <dbReference type="EMBL" id="CUP44022.1"/>
    </source>
</evidence>
<evidence type="ECO:0000313" key="2">
    <source>
        <dbReference type="Proteomes" id="UP000095541"/>
    </source>
</evidence>
<accession>A0A174N5K9</accession>
<sequence>MKIIKESFGIQYILPTFAALININALPAKRQNKHRENINGKYTLWDK</sequence>
<dbReference type="AlphaFoldDB" id="A0A174N5K9"/>
<organism evidence="1 2">
    <name type="scientific">Bacteroides thetaiotaomicron</name>
    <dbReference type="NCBI Taxonomy" id="818"/>
    <lineage>
        <taxon>Bacteria</taxon>
        <taxon>Pseudomonadati</taxon>
        <taxon>Bacteroidota</taxon>
        <taxon>Bacteroidia</taxon>
        <taxon>Bacteroidales</taxon>
        <taxon>Bacteroidaceae</taxon>
        <taxon>Bacteroides</taxon>
    </lineage>
</organism>
<dbReference type="RefSeq" id="WP_172685097.1">
    <property type="nucleotide sequence ID" value="NZ_CZBI01000001.1"/>
</dbReference>
<dbReference type="EMBL" id="CZBI01000001">
    <property type="protein sequence ID" value="CUP44022.1"/>
    <property type="molecule type" value="Genomic_DNA"/>
</dbReference>
<proteinExistence type="predicted"/>
<name>A0A174N5K9_BACT4</name>